<organism evidence="1 2">
    <name type="scientific">Leptidea sinapis</name>
    <dbReference type="NCBI Taxonomy" id="189913"/>
    <lineage>
        <taxon>Eukaryota</taxon>
        <taxon>Metazoa</taxon>
        <taxon>Ecdysozoa</taxon>
        <taxon>Arthropoda</taxon>
        <taxon>Hexapoda</taxon>
        <taxon>Insecta</taxon>
        <taxon>Pterygota</taxon>
        <taxon>Neoptera</taxon>
        <taxon>Endopterygota</taxon>
        <taxon>Lepidoptera</taxon>
        <taxon>Glossata</taxon>
        <taxon>Ditrysia</taxon>
        <taxon>Papilionoidea</taxon>
        <taxon>Pieridae</taxon>
        <taxon>Dismorphiinae</taxon>
        <taxon>Leptidea</taxon>
    </lineage>
</organism>
<proteinExistence type="predicted"/>
<evidence type="ECO:0000313" key="1">
    <source>
        <dbReference type="EMBL" id="VVC89727.1"/>
    </source>
</evidence>
<gene>
    <name evidence="1" type="ORF">LSINAPIS_LOCUS2784</name>
</gene>
<name>A0A5E4PUI1_9NEOP</name>
<protein>
    <submittedName>
        <fullName evidence="1">Uncharacterized protein</fullName>
    </submittedName>
</protein>
<evidence type="ECO:0000313" key="2">
    <source>
        <dbReference type="Proteomes" id="UP000324832"/>
    </source>
</evidence>
<keyword evidence="2" id="KW-1185">Reference proteome</keyword>
<accession>A0A5E4PUI1</accession>
<dbReference type="Proteomes" id="UP000324832">
    <property type="component" value="Unassembled WGS sequence"/>
</dbReference>
<dbReference type="EMBL" id="FZQP02000615">
    <property type="protein sequence ID" value="VVC89727.1"/>
    <property type="molecule type" value="Genomic_DNA"/>
</dbReference>
<sequence>MPFSSCNLGMSKNPQRLSSCNCKQKHPANYYKLLIMPVEAKISGPNSNSERKDTFLNRENCSYTVNNMFANNTIMGANYWKTKGTTRGIQYRLDRSKSWSYGFASTEFQAKLFRLTLN</sequence>
<dbReference type="AlphaFoldDB" id="A0A5E4PUI1"/>
<reference evidence="1 2" key="1">
    <citation type="submission" date="2017-07" db="EMBL/GenBank/DDBJ databases">
        <authorList>
            <person name="Talla V."/>
            <person name="Backstrom N."/>
        </authorList>
    </citation>
    <scope>NUCLEOTIDE SEQUENCE [LARGE SCALE GENOMIC DNA]</scope>
</reference>